<sequence length="82" mass="8847">MAAPPPKAWKAEYAKSGRSSCKSCKSPIAKDALRLGKMVQATQFDGFMPVRNTASLLPTPFLPAVPALPAVNPYSLRGRIYL</sequence>
<dbReference type="Proteomes" id="UP000015105">
    <property type="component" value="Chromosome 1D"/>
</dbReference>
<reference evidence="7" key="5">
    <citation type="journal article" date="2021" name="G3 (Bethesda)">
        <title>Aegilops tauschii genome assembly Aet v5.0 features greater sequence contiguity and improved annotation.</title>
        <authorList>
            <person name="Wang L."/>
            <person name="Zhu T."/>
            <person name="Rodriguez J.C."/>
            <person name="Deal K.R."/>
            <person name="Dubcovsky J."/>
            <person name="McGuire P.E."/>
            <person name="Lux T."/>
            <person name="Spannagl M."/>
            <person name="Mayer K.F.X."/>
            <person name="Baldrich P."/>
            <person name="Meyers B.C."/>
            <person name="Huo N."/>
            <person name="Gu Y.Q."/>
            <person name="Zhou H."/>
            <person name="Devos K.M."/>
            <person name="Bennetzen J.L."/>
            <person name="Unver T."/>
            <person name="Budak H."/>
            <person name="Gulick P.J."/>
            <person name="Galiba G."/>
            <person name="Kalapos B."/>
            <person name="Nelson D.R."/>
            <person name="Li P."/>
            <person name="You F.M."/>
            <person name="Luo M.C."/>
            <person name="Dvorak J."/>
        </authorList>
    </citation>
    <scope>NUCLEOTIDE SEQUENCE [LARGE SCALE GENOMIC DNA]</scope>
    <source>
        <strain evidence="7">cv. AL8/78</strain>
    </source>
</reference>
<evidence type="ECO:0000256" key="5">
    <source>
        <dbReference type="ARBA" id="ARBA00023242"/>
    </source>
</evidence>
<keyword evidence="8" id="KW-1185">Reference proteome</keyword>
<reference evidence="8" key="1">
    <citation type="journal article" date="2014" name="Science">
        <title>Ancient hybridizations among the ancestral genomes of bread wheat.</title>
        <authorList>
            <consortium name="International Wheat Genome Sequencing Consortium,"/>
            <person name="Marcussen T."/>
            <person name="Sandve S.R."/>
            <person name="Heier L."/>
            <person name="Spannagl M."/>
            <person name="Pfeifer M."/>
            <person name="Jakobsen K.S."/>
            <person name="Wulff B.B."/>
            <person name="Steuernagel B."/>
            <person name="Mayer K.F."/>
            <person name="Olsen O.A."/>
        </authorList>
    </citation>
    <scope>NUCLEOTIDE SEQUENCE [LARGE SCALE GENOMIC DNA]</scope>
    <source>
        <strain evidence="8">cv. AL8/78</strain>
    </source>
</reference>
<dbReference type="SUPFAM" id="SSF57716">
    <property type="entry name" value="Glucocorticoid receptor-like (DNA-binding domain)"/>
    <property type="match status" value="1"/>
</dbReference>
<dbReference type="GO" id="GO:0008270">
    <property type="term" value="F:zinc ion binding"/>
    <property type="evidence" value="ECO:0007669"/>
    <property type="project" value="UniProtKB-KW"/>
</dbReference>
<dbReference type="Gramene" id="AET1Gv20084500.10">
    <property type="protein sequence ID" value="AET1Gv20084500.10"/>
    <property type="gene ID" value="AET1Gv20084500"/>
</dbReference>
<dbReference type="EnsemblPlants" id="AET1Gv20084500.10">
    <property type="protein sequence ID" value="AET1Gv20084500.10"/>
    <property type="gene ID" value="AET1Gv20084500"/>
</dbReference>
<evidence type="ECO:0000259" key="6">
    <source>
        <dbReference type="PROSITE" id="PS50064"/>
    </source>
</evidence>
<evidence type="ECO:0000256" key="3">
    <source>
        <dbReference type="ARBA" id="ARBA00022771"/>
    </source>
</evidence>
<proteinExistence type="predicted"/>
<dbReference type="InterPro" id="IPR001510">
    <property type="entry name" value="Znf_PARP"/>
</dbReference>
<keyword evidence="4" id="KW-0862">Zinc</keyword>
<keyword evidence="3" id="KW-0863">Zinc-finger</keyword>
<evidence type="ECO:0000313" key="8">
    <source>
        <dbReference type="Proteomes" id="UP000015105"/>
    </source>
</evidence>
<dbReference type="GO" id="GO:0003677">
    <property type="term" value="F:DNA binding"/>
    <property type="evidence" value="ECO:0007669"/>
    <property type="project" value="InterPro"/>
</dbReference>
<feature type="domain" description="PARP-type" evidence="6">
    <location>
        <begin position="9"/>
        <end position="49"/>
    </location>
</feature>
<name>A0A452XNZ3_AEGTS</name>
<reference evidence="7" key="4">
    <citation type="submission" date="2019-03" db="UniProtKB">
        <authorList>
            <consortium name="EnsemblPlants"/>
        </authorList>
    </citation>
    <scope>IDENTIFICATION</scope>
</reference>
<reference evidence="7" key="3">
    <citation type="journal article" date="2017" name="Nature">
        <title>Genome sequence of the progenitor of the wheat D genome Aegilops tauschii.</title>
        <authorList>
            <person name="Luo M.C."/>
            <person name="Gu Y.Q."/>
            <person name="Puiu D."/>
            <person name="Wang H."/>
            <person name="Twardziok S.O."/>
            <person name="Deal K.R."/>
            <person name="Huo N."/>
            <person name="Zhu T."/>
            <person name="Wang L."/>
            <person name="Wang Y."/>
            <person name="McGuire P.E."/>
            <person name="Liu S."/>
            <person name="Long H."/>
            <person name="Ramasamy R.K."/>
            <person name="Rodriguez J.C."/>
            <person name="Van S.L."/>
            <person name="Yuan L."/>
            <person name="Wang Z."/>
            <person name="Xia Z."/>
            <person name="Xiao L."/>
            <person name="Anderson O.D."/>
            <person name="Ouyang S."/>
            <person name="Liang Y."/>
            <person name="Zimin A.V."/>
            <person name="Pertea G."/>
            <person name="Qi P."/>
            <person name="Bennetzen J.L."/>
            <person name="Dai X."/>
            <person name="Dawson M.W."/>
            <person name="Muller H.G."/>
            <person name="Kugler K."/>
            <person name="Rivarola-Duarte L."/>
            <person name="Spannagl M."/>
            <person name="Mayer K.F.X."/>
            <person name="Lu F.H."/>
            <person name="Bevan M.W."/>
            <person name="Leroy P."/>
            <person name="Li P."/>
            <person name="You F.M."/>
            <person name="Sun Q."/>
            <person name="Liu Z."/>
            <person name="Lyons E."/>
            <person name="Wicker T."/>
            <person name="Salzberg S.L."/>
            <person name="Devos K.M."/>
            <person name="Dvorak J."/>
        </authorList>
    </citation>
    <scope>NUCLEOTIDE SEQUENCE [LARGE SCALE GENOMIC DNA]</scope>
    <source>
        <strain evidence="7">cv. AL8/78</strain>
    </source>
</reference>
<keyword evidence="2" id="KW-0479">Metal-binding</keyword>
<dbReference type="AlphaFoldDB" id="A0A452XNZ3"/>
<comment type="subcellular location">
    <subcellularLocation>
        <location evidence="1">Nucleus</location>
    </subcellularLocation>
</comment>
<organism evidence="7 8">
    <name type="scientific">Aegilops tauschii subsp. strangulata</name>
    <name type="common">Goatgrass</name>
    <dbReference type="NCBI Taxonomy" id="200361"/>
    <lineage>
        <taxon>Eukaryota</taxon>
        <taxon>Viridiplantae</taxon>
        <taxon>Streptophyta</taxon>
        <taxon>Embryophyta</taxon>
        <taxon>Tracheophyta</taxon>
        <taxon>Spermatophyta</taxon>
        <taxon>Magnoliopsida</taxon>
        <taxon>Liliopsida</taxon>
        <taxon>Poales</taxon>
        <taxon>Poaceae</taxon>
        <taxon>BOP clade</taxon>
        <taxon>Pooideae</taxon>
        <taxon>Triticodae</taxon>
        <taxon>Triticeae</taxon>
        <taxon>Triticinae</taxon>
        <taxon>Aegilops</taxon>
    </lineage>
</organism>
<keyword evidence="5" id="KW-0539">Nucleus</keyword>
<accession>A0A452XNZ3</accession>
<reference evidence="8" key="2">
    <citation type="journal article" date="2017" name="Nat. Plants">
        <title>The Aegilops tauschii genome reveals multiple impacts of transposons.</title>
        <authorList>
            <person name="Zhao G."/>
            <person name="Zou C."/>
            <person name="Li K."/>
            <person name="Wang K."/>
            <person name="Li T."/>
            <person name="Gao L."/>
            <person name="Zhang X."/>
            <person name="Wang H."/>
            <person name="Yang Z."/>
            <person name="Liu X."/>
            <person name="Jiang W."/>
            <person name="Mao L."/>
            <person name="Kong X."/>
            <person name="Jiao Y."/>
            <person name="Jia J."/>
        </authorList>
    </citation>
    <scope>NUCLEOTIDE SEQUENCE [LARGE SCALE GENOMIC DNA]</scope>
    <source>
        <strain evidence="8">cv. AL8/78</strain>
    </source>
</reference>
<evidence type="ECO:0000313" key="7">
    <source>
        <dbReference type="EnsemblPlants" id="AET1Gv20084500.10"/>
    </source>
</evidence>
<evidence type="ECO:0000256" key="2">
    <source>
        <dbReference type="ARBA" id="ARBA00022723"/>
    </source>
</evidence>
<dbReference type="Pfam" id="PF00645">
    <property type="entry name" value="zf-PARP"/>
    <property type="match status" value="1"/>
</dbReference>
<dbReference type="GO" id="GO:0005634">
    <property type="term" value="C:nucleus"/>
    <property type="evidence" value="ECO:0007669"/>
    <property type="project" value="UniProtKB-SubCell"/>
</dbReference>
<dbReference type="Gene3D" id="3.30.1740.10">
    <property type="entry name" value="Zinc finger, PARP-type"/>
    <property type="match status" value="1"/>
</dbReference>
<dbReference type="InterPro" id="IPR036957">
    <property type="entry name" value="Znf_PARP_sf"/>
</dbReference>
<dbReference type="SMART" id="SM01336">
    <property type="entry name" value="zf-PARP"/>
    <property type="match status" value="1"/>
</dbReference>
<protein>
    <recommendedName>
        <fullName evidence="6">PARP-type domain-containing protein</fullName>
    </recommendedName>
</protein>
<evidence type="ECO:0000256" key="4">
    <source>
        <dbReference type="ARBA" id="ARBA00022833"/>
    </source>
</evidence>
<evidence type="ECO:0000256" key="1">
    <source>
        <dbReference type="ARBA" id="ARBA00004123"/>
    </source>
</evidence>
<dbReference type="PROSITE" id="PS50064">
    <property type="entry name" value="ZF_PARP_2"/>
    <property type="match status" value="1"/>
</dbReference>